<evidence type="ECO:0000313" key="1">
    <source>
        <dbReference type="EMBL" id="VAW22910.1"/>
    </source>
</evidence>
<organism evidence="1">
    <name type="scientific">hydrothermal vent metagenome</name>
    <dbReference type="NCBI Taxonomy" id="652676"/>
    <lineage>
        <taxon>unclassified sequences</taxon>
        <taxon>metagenomes</taxon>
        <taxon>ecological metagenomes</taxon>
    </lineage>
</organism>
<sequence>VAVLFLRAAVAGCACFPGTPAEERIHIKMGKEFRRSLSEKRAARQNP</sequence>
<feature type="non-terminal residue" evidence="1">
    <location>
        <position position="1"/>
    </location>
</feature>
<reference evidence="1" key="1">
    <citation type="submission" date="2018-06" db="EMBL/GenBank/DDBJ databases">
        <authorList>
            <person name="Zhirakovskaya E."/>
        </authorList>
    </citation>
    <scope>NUCLEOTIDE SEQUENCE</scope>
</reference>
<protein>
    <submittedName>
        <fullName evidence="1">Uncharacterized protein</fullName>
    </submittedName>
</protein>
<dbReference type="AlphaFoldDB" id="A0A3B0U1Q6"/>
<proteinExistence type="predicted"/>
<name>A0A3B0U1Q6_9ZZZZ</name>
<accession>A0A3B0U1Q6</accession>
<gene>
    <name evidence="1" type="ORF">MNBD_ALPHA12-1713</name>
</gene>
<dbReference type="EMBL" id="UOEO01000218">
    <property type="protein sequence ID" value="VAW22910.1"/>
    <property type="molecule type" value="Genomic_DNA"/>
</dbReference>